<dbReference type="AlphaFoldDB" id="A0A2T4CEB9"/>
<dbReference type="InterPro" id="IPR013785">
    <property type="entry name" value="Aldolase_TIM"/>
</dbReference>
<name>A0A2T4CEB9_TRILO</name>
<sequence length="261" mass="29156">MGSQVKVGKESKLFEPLTIGNGKITLKHRVVLAPLTRNRGTPLRETSTAENPNRIWLPNDVMAEYYAQRATDGGLLISEGIPPSLEGNAMPGVPGIFLEEQARGWKKVVDAVHAKGAFIYAQLWHSGRANIPQLTGTPIVAPSSIPWDDPNECFMYPAPHSTTPVKYSEQLPLELTVDHIRKTIRDYCAAAKTATNSWGVLESGRYDALLYGRYFISNPDLVERLRNGWPLAAYDRSRFYGPFEDPTIGYTDYPTYEEARK</sequence>
<organism evidence="2 3">
    <name type="scientific">Trichoderma longibrachiatum ATCC 18648</name>
    <dbReference type="NCBI Taxonomy" id="983965"/>
    <lineage>
        <taxon>Eukaryota</taxon>
        <taxon>Fungi</taxon>
        <taxon>Dikarya</taxon>
        <taxon>Ascomycota</taxon>
        <taxon>Pezizomycotina</taxon>
        <taxon>Sordariomycetes</taxon>
        <taxon>Hypocreomycetidae</taxon>
        <taxon>Hypocreales</taxon>
        <taxon>Hypocreaceae</taxon>
        <taxon>Trichoderma</taxon>
    </lineage>
</organism>
<gene>
    <name evidence="2" type="ORF">M440DRAFT_1397197</name>
</gene>
<dbReference type="STRING" id="983965.A0A2T4CEB9"/>
<dbReference type="Proteomes" id="UP000240760">
    <property type="component" value="Unassembled WGS sequence"/>
</dbReference>
<dbReference type="SUPFAM" id="SSF51395">
    <property type="entry name" value="FMN-linked oxidoreductases"/>
    <property type="match status" value="1"/>
</dbReference>
<accession>A0A2T4CEB9</accession>
<dbReference type="OrthoDB" id="276546at2759"/>
<dbReference type="GO" id="GO:0010181">
    <property type="term" value="F:FMN binding"/>
    <property type="evidence" value="ECO:0007669"/>
    <property type="project" value="InterPro"/>
</dbReference>
<dbReference type="PANTHER" id="PTHR22893">
    <property type="entry name" value="NADH OXIDOREDUCTASE-RELATED"/>
    <property type="match status" value="1"/>
</dbReference>
<evidence type="ECO:0000313" key="2">
    <source>
        <dbReference type="EMBL" id="PTB79919.1"/>
    </source>
</evidence>
<evidence type="ECO:0000313" key="3">
    <source>
        <dbReference type="Proteomes" id="UP000240760"/>
    </source>
</evidence>
<dbReference type="Gene3D" id="3.20.20.70">
    <property type="entry name" value="Aldolase class I"/>
    <property type="match status" value="2"/>
</dbReference>
<dbReference type="Pfam" id="PF00724">
    <property type="entry name" value="Oxidored_FMN"/>
    <property type="match status" value="1"/>
</dbReference>
<protein>
    <submittedName>
        <fullName evidence="2">FMN-linked oxidoreductase</fullName>
    </submittedName>
</protein>
<dbReference type="GO" id="GO:0016491">
    <property type="term" value="F:oxidoreductase activity"/>
    <property type="evidence" value="ECO:0007669"/>
    <property type="project" value="InterPro"/>
</dbReference>
<dbReference type="EMBL" id="KZ679127">
    <property type="protein sequence ID" value="PTB79919.1"/>
    <property type="molecule type" value="Genomic_DNA"/>
</dbReference>
<keyword evidence="3" id="KW-1185">Reference proteome</keyword>
<proteinExistence type="predicted"/>
<dbReference type="InterPro" id="IPR001155">
    <property type="entry name" value="OxRdtase_FMN_N"/>
</dbReference>
<evidence type="ECO:0000259" key="1">
    <source>
        <dbReference type="Pfam" id="PF00724"/>
    </source>
</evidence>
<dbReference type="InterPro" id="IPR045247">
    <property type="entry name" value="Oye-like"/>
</dbReference>
<feature type="domain" description="NADH:flavin oxidoreductase/NADH oxidase N-terminal" evidence="1">
    <location>
        <begin position="12"/>
        <end position="196"/>
    </location>
</feature>
<reference evidence="2 3" key="1">
    <citation type="submission" date="2016-07" db="EMBL/GenBank/DDBJ databases">
        <title>Multiple horizontal gene transfer events from other fungi enriched the ability of initially mycotrophic Trichoderma (Ascomycota) to feed on dead plant biomass.</title>
        <authorList>
            <consortium name="DOE Joint Genome Institute"/>
            <person name="Aerts A."/>
            <person name="Atanasova L."/>
            <person name="Chenthamara K."/>
            <person name="Zhang J."/>
            <person name="Grujic M."/>
            <person name="Henrissat B."/>
            <person name="Kuo A."/>
            <person name="Salamov A."/>
            <person name="Lipzen A."/>
            <person name="Labutti K."/>
            <person name="Barry K."/>
            <person name="Miao Y."/>
            <person name="Rahimi M.J."/>
            <person name="Shen Q."/>
            <person name="Grigoriev I.V."/>
            <person name="Kubicek C.P."/>
            <person name="Druzhinina I.S."/>
        </authorList>
    </citation>
    <scope>NUCLEOTIDE SEQUENCE [LARGE SCALE GENOMIC DNA]</scope>
    <source>
        <strain evidence="2 3">ATCC 18648</strain>
    </source>
</reference>
<dbReference type="PANTHER" id="PTHR22893:SF93">
    <property type="entry name" value="HYPOTHETICAL OXIDOREDUCTASE (EUROFUNG)"/>
    <property type="match status" value="1"/>
</dbReference>